<dbReference type="Gene3D" id="3.40.30.10">
    <property type="entry name" value="Glutaredoxin"/>
    <property type="match status" value="1"/>
</dbReference>
<dbReference type="PANTHER" id="PTHR13887:SF41">
    <property type="entry name" value="THIOREDOXIN SUPERFAMILY PROTEIN"/>
    <property type="match status" value="1"/>
</dbReference>
<dbReference type="InterPro" id="IPR036249">
    <property type="entry name" value="Thioredoxin-like_sf"/>
</dbReference>
<dbReference type="CDD" id="cd03024">
    <property type="entry name" value="DsbA_FrnE"/>
    <property type="match status" value="1"/>
</dbReference>
<name>A0A2S1LTB5_9FLAO</name>
<sequence>MKVEIWSDIMCPFCYIGKRRFEAALEQFPDAGDIEIEWHSFQLDPDIEGNHGKNLYEYFSERKGVPYEQSVAMHQQMAENAKHSGLTYNFDSAVVANSFDAHRLIQLAKTHHLGDAAEERLFKAYFTEGKDFSDHDTLVALGTEIGLEAAEVRKVLDSTDFSDAVKADINEAAEIGINGVPFFVFNRKYAVSGAQASTVFEDVLQKSYKEYKKEQPKNNFEIIDGQSCTPDGKCD</sequence>
<dbReference type="GO" id="GO:0016491">
    <property type="term" value="F:oxidoreductase activity"/>
    <property type="evidence" value="ECO:0007669"/>
    <property type="project" value="InterPro"/>
</dbReference>
<keyword evidence="3" id="KW-1185">Reference proteome</keyword>
<dbReference type="AlphaFoldDB" id="A0A2S1LTB5"/>
<protein>
    <submittedName>
        <fullName evidence="2">Disulfide bond formation protein DsbA</fullName>
    </submittedName>
</protein>
<dbReference type="KEGG" id="fki:FK004_18080"/>
<dbReference type="PANTHER" id="PTHR13887">
    <property type="entry name" value="GLUTATHIONE S-TRANSFERASE KAPPA"/>
    <property type="match status" value="1"/>
</dbReference>
<accession>A0A2S1LTB5</accession>
<dbReference type="RefSeq" id="WP_108738498.1">
    <property type="nucleotide sequence ID" value="NZ_CP020919.1"/>
</dbReference>
<evidence type="ECO:0000259" key="1">
    <source>
        <dbReference type="Pfam" id="PF01323"/>
    </source>
</evidence>
<dbReference type="Proteomes" id="UP000244677">
    <property type="component" value="Chromosome"/>
</dbReference>
<evidence type="ECO:0000313" key="3">
    <source>
        <dbReference type="Proteomes" id="UP000244677"/>
    </source>
</evidence>
<dbReference type="Pfam" id="PF01323">
    <property type="entry name" value="DSBA"/>
    <property type="match status" value="1"/>
</dbReference>
<dbReference type="EMBL" id="CP020919">
    <property type="protein sequence ID" value="AWG27005.1"/>
    <property type="molecule type" value="Genomic_DNA"/>
</dbReference>
<dbReference type="OrthoDB" id="9799122at2"/>
<organism evidence="2 3">
    <name type="scientific">Flavobacterium kingsejongi</name>
    <dbReference type="NCBI Taxonomy" id="1678728"/>
    <lineage>
        <taxon>Bacteria</taxon>
        <taxon>Pseudomonadati</taxon>
        <taxon>Bacteroidota</taxon>
        <taxon>Flavobacteriia</taxon>
        <taxon>Flavobacteriales</taxon>
        <taxon>Flavobacteriaceae</taxon>
        <taxon>Flavobacterium</taxon>
    </lineage>
</organism>
<dbReference type="SUPFAM" id="SSF52833">
    <property type="entry name" value="Thioredoxin-like"/>
    <property type="match status" value="1"/>
</dbReference>
<feature type="domain" description="DSBA-like thioredoxin" evidence="1">
    <location>
        <begin position="3"/>
        <end position="205"/>
    </location>
</feature>
<reference evidence="2 3" key="1">
    <citation type="submission" date="2017-04" db="EMBL/GenBank/DDBJ databases">
        <title>Complete genome sequence of Flavobacterium kingsejong AJ004.</title>
        <authorList>
            <person name="Lee P.C."/>
        </authorList>
    </citation>
    <scope>NUCLEOTIDE SEQUENCE [LARGE SCALE GENOMIC DNA]</scope>
    <source>
        <strain evidence="2 3">AJ004</strain>
    </source>
</reference>
<dbReference type="InterPro" id="IPR001853">
    <property type="entry name" value="DSBA-like_thioredoxin_dom"/>
</dbReference>
<proteinExistence type="predicted"/>
<evidence type="ECO:0000313" key="2">
    <source>
        <dbReference type="EMBL" id="AWG27005.1"/>
    </source>
</evidence>
<gene>
    <name evidence="2" type="ORF">FK004_18080</name>
</gene>